<organism evidence="2 3">
    <name type="scientific">Ambispora gerdemannii</name>
    <dbReference type="NCBI Taxonomy" id="144530"/>
    <lineage>
        <taxon>Eukaryota</taxon>
        <taxon>Fungi</taxon>
        <taxon>Fungi incertae sedis</taxon>
        <taxon>Mucoromycota</taxon>
        <taxon>Glomeromycotina</taxon>
        <taxon>Glomeromycetes</taxon>
        <taxon>Archaeosporales</taxon>
        <taxon>Ambisporaceae</taxon>
        <taxon>Ambispora</taxon>
    </lineage>
</organism>
<name>A0A9N9BJ07_9GLOM</name>
<feature type="transmembrane region" description="Helical" evidence="1">
    <location>
        <begin position="16"/>
        <end position="39"/>
    </location>
</feature>
<feature type="non-terminal residue" evidence="2">
    <location>
        <position position="188"/>
    </location>
</feature>
<protein>
    <submittedName>
        <fullName evidence="2">4592_t:CDS:1</fullName>
    </submittedName>
</protein>
<evidence type="ECO:0000256" key="1">
    <source>
        <dbReference type="SAM" id="Phobius"/>
    </source>
</evidence>
<gene>
    <name evidence="2" type="ORF">AGERDE_LOCUS7386</name>
</gene>
<keyword evidence="3" id="KW-1185">Reference proteome</keyword>
<keyword evidence="1" id="KW-1133">Transmembrane helix</keyword>
<keyword evidence="1" id="KW-0472">Membrane</keyword>
<sequence>QFPSLAVSGIAPFLDFAGLMVFIEKISIYLLIGATFYFSRTAKEDIDAKRNSEPNTRDTIRAPKNLTTSTARLDEIEQVLQQFLVESQPNPNQCFYRNSPNFESFPAGQLTFTGISLTVWSRFKQSFDQIKIENNYTLEMCLSVVMGIRLLGENIKTTVQGSNWFMDRQLHVIVSSGKGTAILALRGV</sequence>
<comment type="caution">
    <text evidence="2">The sequence shown here is derived from an EMBL/GenBank/DDBJ whole genome shotgun (WGS) entry which is preliminary data.</text>
</comment>
<dbReference type="Proteomes" id="UP000789831">
    <property type="component" value="Unassembled WGS sequence"/>
</dbReference>
<dbReference type="EMBL" id="CAJVPL010001337">
    <property type="protein sequence ID" value="CAG8565848.1"/>
    <property type="molecule type" value="Genomic_DNA"/>
</dbReference>
<reference evidence="2" key="1">
    <citation type="submission" date="2021-06" db="EMBL/GenBank/DDBJ databases">
        <authorList>
            <person name="Kallberg Y."/>
            <person name="Tangrot J."/>
            <person name="Rosling A."/>
        </authorList>
    </citation>
    <scope>NUCLEOTIDE SEQUENCE</scope>
    <source>
        <strain evidence="2">MT106</strain>
    </source>
</reference>
<keyword evidence="1" id="KW-0812">Transmembrane</keyword>
<dbReference type="AlphaFoldDB" id="A0A9N9BJ07"/>
<proteinExistence type="predicted"/>
<evidence type="ECO:0000313" key="3">
    <source>
        <dbReference type="Proteomes" id="UP000789831"/>
    </source>
</evidence>
<accession>A0A9N9BJ07</accession>
<evidence type="ECO:0000313" key="2">
    <source>
        <dbReference type="EMBL" id="CAG8565848.1"/>
    </source>
</evidence>
<dbReference type="OrthoDB" id="2425201at2759"/>